<evidence type="ECO:0000313" key="11">
    <source>
        <dbReference type="EMBL" id="CAF1235296.1"/>
    </source>
</evidence>
<keyword evidence="6 8" id="KW-0472">Membrane</keyword>
<feature type="transmembrane region" description="Helical" evidence="8">
    <location>
        <begin position="1021"/>
        <end position="1044"/>
    </location>
</feature>
<feature type="domain" description="TRPM SLOG" evidence="9">
    <location>
        <begin position="76"/>
        <end position="229"/>
    </location>
</feature>
<dbReference type="InterPro" id="IPR050927">
    <property type="entry name" value="TRPM"/>
</dbReference>
<dbReference type="Pfam" id="PF25508">
    <property type="entry name" value="TRPM2"/>
    <property type="match status" value="1"/>
</dbReference>
<feature type="transmembrane region" description="Helical" evidence="8">
    <location>
        <begin position="948"/>
        <end position="970"/>
    </location>
</feature>
<dbReference type="OrthoDB" id="301415at2759"/>
<evidence type="ECO:0000256" key="6">
    <source>
        <dbReference type="ARBA" id="ARBA00023136"/>
    </source>
</evidence>
<evidence type="ECO:0000256" key="5">
    <source>
        <dbReference type="ARBA" id="ARBA00023065"/>
    </source>
</evidence>
<sequence length="1696" mass="197038">MLASMTQDTLIDENDSIKEKLSPPAILFPTLSTLEPENFHYLIQQQYGACWGTFKFEDFLGNYPSEGRPFLYVDDNIDLHVLHHFMINEWKLQTANIVIPILSSSTRHKPFKNLKIVEPLKKGIRNVINASQVWFITNGLDIGVPKLIGSAFRDEISLRRAEDTWAKQMDRAPKEHKTLILIGIVCDDDIKDSIDFHSTKDKLKMEIKVPQSERAQLSLNSDHTHFIIIRKLPIGSSSTNISKIKPTTIDTDNKLLEKITDSTGNVTNKFRNRFEAFLHQEALQQQIITPTELQSITTNSLSTPLNKSNSWSEDGFPMVCTLVHGTPETIELVYRTIQQEIPIVVLKGTGSAADLISFAYEEINTKNKKISEDDYFKVELTQCLVDEYLELKDNYLKRNEIRNYIMSIVKEADKKGRKFLSFIDINSTAPSLNDFHKFILSALLQGQKTVTDDKVNVESKQNVSLKQIAELKRNAQIKQNLQLTLDWNLPDLALSEIFQRYDDMKYSIEEELFDQAILKKNHETFVDLFLDREFVLHRYLNSDKFISLFNRPKDKDFLIITSLEGILSLTGDEEEVPKDFVDKGLNKIVKRLTGINRVFCKSEMDNNAMGFYFDDKSDKDVQKQNIRAEEKALQHLIIYAILMNRKQLAKILWKHSSEPIPLALICYMMFRKLQPYCHESYLSSLIEKQAKEFSNWAVGILDKSFNEDNQRTFEMLDEKHPDWNYMTTIELAYHADNKEFMAHPVCQKWVIRQFYGEITPRELSWGLFTCPKFLKIILSAILIFPMWFWINFSPIGQVPSVSKKASDLSNDTKNDAEIESKLGEGKKLAEQIDEVNVRQGNDIFQRLIPRLDGSAVKKSKTTSHKKQLNLFEKIKILWSAPITKFYTNFVCYIVFLCFFTLAVIWPSCGNLRLDFFVWFCAASITFENMRVTYEKYCSRSSLPLRRSILEIIVQIIFLALFLGFRIVGLWHFGTCQIVASKAILGVGLIYYYYRLLFIFLPINSKLGPLMIRLRYMITDDFFTFLQLFLIFMISSGVAITAVVYPHHSLNLDLFSKAFLSRGFMALFSSDMADLKQQQRGPCSINATIQTEREYACLRLSNGPSFKYDNPDAYEQYGIPSRNCNQTSWIAWFLLIQYFFLAKRFLTSLLVAMFGLTGARVQSQSQQIWLYNRYEILMEYAKRPRLPPPFIVISYIIMLITSCSSRCLLKLKEHTDKKNYSTIQTLTQSIPTAKNNDAKTDEFKNTSNEVIQNRSIFQRLFSCEPCQKVIENHKNKINADKHNWKNDETNVYWKYQAKEFYAKTQEADKVQEKSKNLSKRTINMQKDIDILRKSLRHVSDRVLTSEKLLIDSQILLEKIHSIIKQEDKSLPIYPKFIHILSRESPYIYTNEARFPITERHIPWKVSFDLYDPTVISLPKQHDCFQDSERLFVEPDLAIEPSVTTMTDITTPLIDYKWNQVVESQLPDGKKIIIDRTTWIVTSEDKTSSFYRLDNQLSIPLNPMGRTGVRGRGALIRWGPNKSIIAVITRWKKHHDQFTVIDGQRILETLVFKDKYTNDWKLPEAKILGIESSYGAIYRSFHELVFKDSDSEHSFSFEESDMIKYFESFARASVSTFEPTGFESHMVYRGYIDDLRNTDNAWVESEIWNFHYDSNTTFPNLCQDGVTIWKDVTNNSRGFLIQTSILREIARIHQAFFE</sequence>
<protein>
    <submittedName>
        <fullName evidence="11">Uncharacterized protein</fullName>
    </submittedName>
</protein>
<dbReference type="PANTHER" id="PTHR13800">
    <property type="entry name" value="TRANSIENT RECEPTOR POTENTIAL CATION CHANNEL, SUBFAMILY M, MEMBER 6"/>
    <property type="match status" value="1"/>
</dbReference>
<dbReference type="InterPro" id="IPR057366">
    <property type="entry name" value="TRPM-like"/>
</dbReference>
<feature type="transmembrane region" description="Helical" evidence="8">
    <location>
        <begin position="1128"/>
        <end position="1155"/>
    </location>
</feature>
<feature type="domain" description="TRPM SLOG" evidence="9">
    <location>
        <begin position="286"/>
        <end position="381"/>
    </location>
</feature>
<gene>
    <name evidence="11" type="ORF">RFH988_LOCUS26386</name>
</gene>
<feature type="transmembrane region" description="Helical" evidence="8">
    <location>
        <begin position="885"/>
        <end position="905"/>
    </location>
</feature>
<evidence type="ECO:0000259" key="9">
    <source>
        <dbReference type="Pfam" id="PF18139"/>
    </source>
</evidence>
<keyword evidence="3 8" id="KW-0812">Transmembrane</keyword>
<proteinExistence type="predicted"/>
<organism evidence="11 12">
    <name type="scientific">Rotaria sordida</name>
    <dbReference type="NCBI Taxonomy" id="392033"/>
    <lineage>
        <taxon>Eukaryota</taxon>
        <taxon>Metazoa</taxon>
        <taxon>Spiralia</taxon>
        <taxon>Gnathifera</taxon>
        <taxon>Rotifera</taxon>
        <taxon>Eurotatoria</taxon>
        <taxon>Bdelloidea</taxon>
        <taxon>Philodinida</taxon>
        <taxon>Philodinidae</taxon>
        <taxon>Rotaria</taxon>
    </lineage>
</organism>
<dbReference type="GO" id="GO:0030001">
    <property type="term" value="P:metal ion transport"/>
    <property type="evidence" value="ECO:0007669"/>
    <property type="project" value="TreeGrafter"/>
</dbReference>
<name>A0A814YXG4_9BILA</name>
<evidence type="ECO:0000256" key="2">
    <source>
        <dbReference type="ARBA" id="ARBA00022448"/>
    </source>
</evidence>
<keyword evidence="2" id="KW-0813">Transport</keyword>
<keyword evidence="4 8" id="KW-1133">Transmembrane helix</keyword>
<keyword evidence="7" id="KW-0407">Ion channel</keyword>
<dbReference type="InterPro" id="IPR041491">
    <property type="entry name" value="TRPM_SLOG"/>
</dbReference>
<dbReference type="GO" id="GO:0005886">
    <property type="term" value="C:plasma membrane"/>
    <property type="evidence" value="ECO:0007669"/>
    <property type="project" value="TreeGrafter"/>
</dbReference>
<dbReference type="PANTHER" id="PTHR13800:SF41">
    <property type="entry name" value="PROTEIN CED-11"/>
    <property type="match status" value="1"/>
</dbReference>
<evidence type="ECO:0000259" key="10">
    <source>
        <dbReference type="Pfam" id="PF25508"/>
    </source>
</evidence>
<evidence type="ECO:0000256" key="3">
    <source>
        <dbReference type="ARBA" id="ARBA00022692"/>
    </source>
</evidence>
<evidence type="ECO:0000256" key="1">
    <source>
        <dbReference type="ARBA" id="ARBA00004141"/>
    </source>
</evidence>
<feature type="domain" description="TRPM-like" evidence="10">
    <location>
        <begin position="496"/>
        <end position="743"/>
    </location>
</feature>
<dbReference type="EMBL" id="CAJNOO010002092">
    <property type="protein sequence ID" value="CAF1235296.1"/>
    <property type="molecule type" value="Genomic_DNA"/>
</dbReference>
<evidence type="ECO:0000256" key="7">
    <source>
        <dbReference type="ARBA" id="ARBA00023303"/>
    </source>
</evidence>
<evidence type="ECO:0000256" key="4">
    <source>
        <dbReference type="ARBA" id="ARBA00022989"/>
    </source>
</evidence>
<comment type="subcellular location">
    <subcellularLocation>
        <location evidence="1">Membrane</location>
        <topology evidence="1">Multi-pass membrane protein</topology>
    </subcellularLocation>
</comment>
<accession>A0A814YXG4</accession>
<feature type="transmembrane region" description="Helical" evidence="8">
    <location>
        <begin position="773"/>
        <end position="790"/>
    </location>
</feature>
<comment type="caution">
    <text evidence="11">The sequence shown here is derived from an EMBL/GenBank/DDBJ whole genome shotgun (WGS) entry which is preliminary data.</text>
</comment>
<keyword evidence="5" id="KW-0406">Ion transport</keyword>
<evidence type="ECO:0000313" key="12">
    <source>
        <dbReference type="Proteomes" id="UP000663882"/>
    </source>
</evidence>
<reference evidence="11" key="1">
    <citation type="submission" date="2021-02" db="EMBL/GenBank/DDBJ databases">
        <authorList>
            <person name="Nowell W R."/>
        </authorList>
    </citation>
    <scope>NUCLEOTIDE SEQUENCE</scope>
</reference>
<dbReference type="Pfam" id="PF25969">
    <property type="entry name" value="NUDT9_N"/>
    <property type="match status" value="1"/>
</dbReference>
<feature type="transmembrane region" description="Helical" evidence="8">
    <location>
        <begin position="982"/>
        <end position="1000"/>
    </location>
</feature>
<dbReference type="GO" id="GO:0005261">
    <property type="term" value="F:monoatomic cation channel activity"/>
    <property type="evidence" value="ECO:0007669"/>
    <property type="project" value="TreeGrafter"/>
</dbReference>
<evidence type="ECO:0000256" key="8">
    <source>
        <dbReference type="SAM" id="Phobius"/>
    </source>
</evidence>
<dbReference type="Proteomes" id="UP000663882">
    <property type="component" value="Unassembled WGS sequence"/>
</dbReference>
<dbReference type="Gene3D" id="3.90.79.10">
    <property type="entry name" value="Nucleoside Triphosphate Pyrophosphohydrolase"/>
    <property type="match status" value="1"/>
</dbReference>
<dbReference type="Pfam" id="PF18139">
    <property type="entry name" value="LSDAT_euk"/>
    <property type="match status" value="2"/>
</dbReference>